<sequence>MEKMESASEKTNKYRSFMYGEGEKNTKWVSGAPPNFDIVDKLFEEGRTKIWEVGSLEEKVQNLVKTMEMELFHKSPQDYKAIDATKFAFSVNGRKALTLEGIRKMGGGYNGFLQTSLPEELRLYDPTKETTESSHRLFTTTFPRGFAFEILQVYSGPPVIAYKFRHWAYMEGPFLGHPPTGDLVEFFGCAIFEVDEQMRVIKVEFFYDRGELLGALMKGSKLEGSFADMKLGCPVLRNSGFR</sequence>
<dbReference type="Proteomes" id="UP000813463">
    <property type="component" value="Chromosome 1"/>
</dbReference>
<keyword evidence="1" id="KW-1185">Reference proteome</keyword>
<reference evidence="2" key="2">
    <citation type="submission" date="2025-08" db="UniProtKB">
        <authorList>
            <consortium name="RefSeq"/>
        </authorList>
    </citation>
    <scope>IDENTIFICATION</scope>
    <source>
        <tissue evidence="2">Leaf</tissue>
    </source>
</reference>
<dbReference type="SUPFAM" id="SSF54427">
    <property type="entry name" value="NTF2-like"/>
    <property type="match status" value="1"/>
</dbReference>
<gene>
    <name evidence="2" type="primary">LOC110782998</name>
</gene>
<dbReference type="Gene3D" id="3.10.450.50">
    <property type="match status" value="1"/>
</dbReference>
<dbReference type="KEGG" id="soe:110782998"/>
<dbReference type="InterPro" id="IPR053218">
    <property type="entry name" value="Pathogen-related_defense"/>
</dbReference>
<accession>A0A9R0I5G0</accession>
<dbReference type="GeneID" id="110782998"/>
<dbReference type="InterPro" id="IPR032710">
    <property type="entry name" value="NTF2-like_dom_sf"/>
</dbReference>
<evidence type="ECO:0000313" key="1">
    <source>
        <dbReference type="Proteomes" id="UP000813463"/>
    </source>
</evidence>
<dbReference type="PANTHER" id="PTHR31723">
    <property type="entry name" value="PATHOGENESIS-RELATED FAMILY PROTEIN"/>
    <property type="match status" value="1"/>
</dbReference>
<dbReference type="OrthoDB" id="65445at2759"/>
<dbReference type="AlphaFoldDB" id="A0A9R0I5G0"/>
<proteinExistence type="predicted"/>
<dbReference type="RefSeq" id="XP_021842991.1">
    <property type="nucleotide sequence ID" value="XM_021987299.2"/>
</dbReference>
<protein>
    <submittedName>
        <fullName evidence="2">Pathogen-related protein</fullName>
    </submittedName>
</protein>
<organism evidence="1 2">
    <name type="scientific">Spinacia oleracea</name>
    <name type="common">Spinach</name>
    <dbReference type="NCBI Taxonomy" id="3562"/>
    <lineage>
        <taxon>Eukaryota</taxon>
        <taxon>Viridiplantae</taxon>
        <taxon>Streptophyta</taxon>
        <taxon>Embryophyta</taxon>
        <taxon>Tracheophyta</taxon>
        <taxon>Spermatophyta</taxon>
        <taxon>Magnoliopsida</taxon>
        <taxon>eudicotyledons</taxon>
        <taxon>Gunneridae</taxon>
        <taxon>Pentapetalae</taxon>
        <taxon>Caryophyllales</taxon>
        <taxon>Chenopodiaceae</taxon>
        <taxon>Chenopodioideae</taxon>
        <taxon>Anserineae</taxon>
        <taxon>Spinacia</taxon>
    </lineage>
</organism>
<name>A0A9R0I5G0_SPIOL</name>
<dbReference type="PANTHER" id="PTHR31723:SF10">
    <property type="entry name" value="PATHOGEN-RELATED PROTEIN"/>
    <property type="match status" value="1"/>
</dbReference>
<reference evidence="1" key="1">
    <citation type="journal article" date="2021" name="Nat. Commun.">
        <title>Genomic analyses provide insights into spinach domestication and the genetic basis of agronomic traits.</title>
        <authorList>
            <person name="Cai X."/>
            <person name="Sun X."/>
            <person name="Xu C."/>
            <person name="Sun H."/>
            <person name="Wang X."/>
            <person name="Ge C."/>
            <person name="Zhang Z."/>
            <person name="Wang Q."/>
            <person name="Fei Z."/>
            <person name="Jiao C."/>
            <person name="Wang Q."/>
        </authorList>
    </citation>
    <scope>NUCLEOTIDE SEQUENCE [LARGE SCALE GENOMIC DNA]</scope>
    <source>
        <strain evidence="1">cv. Varoflay</strain>
    </source>
</reference>
<evidence type="ECO:0000313" key="2">
    <source>
        <dbReference type="RefSeq" id="XP_021842991.1"/>
    </source>
</evidence>